<dbReference type="AlphaFoldDB" id="A0A9N8W6S5"/>
<feature type="compositionally biased region" description="Basic and acidic residues" evidence="1">
    <location>
        <begin position="687"/>
        <end position="697"/>
    </location>
</feature>
<gene>
    <name evidence="3" type="ORF">ALEPTO_LOCUS2102</name>
</gene>
<feature type="compositionally biased region" description="Polar residues" evidence="1">
    <location>
        <begin position="434"/>
        <end position="448"/>
    </location>
</feature>
<feature type="region of interest" description="Disordered" evidence="1">
    <location>
        <begin position="151"/>
        <end position="222"/>
    </location>
</feature>
<feature type="compositionally biased region" description="Low complexity" evidence="1">
    <location>
        <begin position="575"/>
        <end position="610"/>
    </location>
</feature>
<keyword evidence="2" id="KW-1133">Transmembrane helix</keyword>
<keyword evidence="2" id="KW-0812">Transmembrane</keyword>
<feature type="compositionally biased region" description="Polar residues" evidence="1">
    <location>
        <begin position="278"/>
        <end position="302"/>
    </location>
</feature>
<evidence type="ECO:0000313" key="3">
    <source>
        <dbReference type="EMBL" id="CAG8472980.1"/>
    </source>
</evidence>
<feature type="region of interest" description="Disordered" evidence="1">
    <location>
        <begin position="72"/>
        <end position="108"/>
    </location>
</feature>
<feature type="compositionally biased region" description="Low complexity" evidence="1">
    <location>
        <begin position="86"/>
        <end position="99"/>
    </location>
</feature>
<feature type="compositionally biased region" description="Low complexity" evidence="1">
    <location>
        <begin position="204"/>
        <end position="222"/>
    </location>
</feature>
<sequence length="718" mass="79126">MSIPEWSSAVVLIVVAILFALAIVYKQANNADWQQHSHQLSGKIRLYMAGSIVGNFTKTGFNTWIISRQDSTTSSDTDEKIKRSSPDMPSSSSTSSSLPTHNASPRLYKKTSNSHLASLRRQNSRHKQPGEIQCANTLSLIDDDVSEPLQSRNEERINVGTRQKIESKNVLHNQSSDYENEEKFNFEPQLHSPEGKSSVEFNEKSSTLKSNNNPPLLSQPNSSKSTILIDFANSPHQVETNHFTSHNQESDADAEVESIISDDHPELNPNSLGGVIISNKQKSGLDSNQDGRSVKPVQQNESRSFKQDKSGGHQSKHQNGSSHSFDSQRANQQQFESSKSTSYSLWQKSSRQQLNNNSNNNHSLTQYQNQHSSFLSLSNNNKRIMPSYTSHNSNGPSMPQPPIKAPSPENSKKFPNYQRPDPLWRPNVPAASHPSLSRNKSISNTSLNPSITRLSTYADVTAFNRSRSASTSIIEYAPSSSASLLTTSNNIMSPAPTASMSNGNRENNNQWYSPFSSGFTIQLTPPASPQTSHSHLPSENMTSNKTFSFFSALPGLPSINSSQTQYKSGLPPPIASSSSVSNSFNYPSAPSSPSYSPPELSSSSFPHLSSGNLQNHNSSLPTSPSSASFALFGRKIPLSDQEKGELSDEEYNSKLNGSPGRMNQKEWKLKDQVTIGKKGRSCGLGSQDDRQQREHLQRTTSQYSFFEKRESFASPSKS</sequence>
<feature type="region of interest" description="Disordered" evidence="1">
    <location>
        <begin position="678"/>
        <end position="718"/>
    </location>
</feature>
<protein>
    <submittedName>
        <fullName evidence="3">11704_t:CDS:1</fullName>
    </submittedName>
</protein>
<feature type="compositionally biased region" description="Polar residues" evidence="1">
    <location>
        <begin position="362"/>
        <end position="397"/>
    </location>
</feature>
<feature type="transmembrane region" description="Helical" evidence="2">
    <location>
        <begin position="6"/>
        <end position="25"/>
    </location>
</feature>
<proteinExistence type="predicted"/>
<feature type="region of interest" description="Disordered" evidence="1">
    <location>
        <begin position="640"/>
        <end position="665"/>
    </location>
</feature>
<reference evidence="3" key="1">
    <citation type="submission" date="2021-06" db="EMBL/GenBank/DDBJ databases">
        <authorList>
            <person name="Kallberg Y."/>
            <person name="Tangrot J."/>
            <person name="Rosling A."/>
        </authorList>
    </citation>
    <scope>NUCLEOTIDE SEQUENCE</scope>
    <source>
        <strain evidence="3">FL130A</strain>
    </source>
</reference>
<name>A0A9N8W6S5_9GLOM</name>
<feature type="compositionally biased region" description="Basic and acidic residues" evidence="1">
    <location>
        <begin position="152"/>
        <end position="169"/>
    </location>
</feature>
<evidence type="ECO:0000313" key="4">
    <source>
        <dbReference type="Proteomes" id="UP000789508"/>
    </source>
</evidence>
<dbReference type="OrthoDB" id="2422435at2759"/>
<keyword evidence="4" id="KW-1185">Reference proteome</keyword>
<organism evidence="3 4">
    <name type="scientific">Ambispora leptoticha</name>
    <dbReference type="NCBI Taxonomy" id="144679"/>
    <lineage>
        <taxon>Eukaryota</taxon>
        <taxon>Fungi</taxon>
        <taxon>Fungi incertae sedis</taxon>
        <taxon>Mucoromycota</taxon>
        <taxon>Glomeromycotina</taxon>
        <taxon>Glomeromycetes</taxon>
        <taxon>Archaeosporales</taxon>
        <taxon>Ambisporaceae</taxon>
        <taxon>Ambispora</taxon>
    </lineage>
</organism>
<feature type="region of interest" description="Disordered" evidence="1">
    <location>
        <begin position="262"/>
        <end position="448"/>
    </location>
</feature>
<feature type="compositionally biased region" description="Polar residues" evidence="1">
    <location>
        <begin position="317"/>
        <end position="354"/>
    </location>
</feature>
<evidence type="ECO:0000256" key="2">
    <source>
        <dbReference type="SAM" id="Phobius"/>
    </source>
</evidence>
<dbReference type="EMBL" id="CAJVPS010000280">
    <property type="protein sequence ID" value="CAG8472980.1"/>
    <property type="molecule type" value="Genomic_DNA"/>
</dbReference>
<accession>A0A9N8W6S5</accession>
<evidence type="ECO:0000256" key="1">
    <source>
        <dbReference type="SAM" id="MobiDB-lite"/>
    </source>
</evidence>
<feature type="region of interest" description="Disordered" evidence="1">
    <location>
        <begin position="563"/>
        <end position="624"/>
    </location>
</feature>
<keyword evidence="2" id="KW-0472">Membrane</keyword>
<comment type="caution">
    <text evidence="3">The sequence shown here is derived from an EMBL/GenBank/DDBJ whole genome shotgun (WGS) entry which is preliminary data.</text>
</comment>
<dbReference type="Proteomes" id="UP000789508">
    <property type="component" value="Unassembled WGS sequence"/>
</dbReference>